<evidence type="ECO:0000256" key="15">
    <source>
        <dbReference type="ARBA" id="ARBA00023004"/>
    </source>
</evidence>
<comment type="catalytic activity">
    <reaction evidence="19 20">
        <text>DNA(n) + a 2'-deoxyribonucleoside 5'-triphosphate = DNA(n+1) + diphosphate</text>
        <dbReference type="Rhea" id="RHEA:22508"/>
        <dbReference type="Rhea" id="RHEA-COMP:17339"/>
        <dbReference type="Rhea" id="RHEA-COMP:17340"/>
        <dbReference type="ChEBI" id="CHEBI:33019"/>
        <dbReference type="ChEBI" id="CHEBI:61560"/>
        <dbReference type="ChEBI" id="CHEBI:173112"/>
        <dbReference type="EC" id="2.7.7.7"/>
    </reaction>
</comment>
<reference evidence="25" key="1">
    <citation type="submission" date="2013-04" db="EMBL/GenBank/DDBJ databases">
        <authorList>
            <person name="Sibley D."/>
            <person name="Venepally P."/>
            <person name="Karamycheva S."/>
            <person name="Hadjithomas M."/>
            <person name="Khan A."/>
            <person name="Brunk B."/>
            <person name="Roos D."/>
            <person name="Caler E."/>
            <person name="Lorenzi H."/>
        </authorList>
    </citation>
    <scope>NUCLEOTIDE SEQUENCE [LARGE SCALE GENOMIC DNA]</scope>
    <source>
        <strain evidence="25">ME49</strain>
    </source>
</reference>
<protein>
    <recommendedName>
        <fullName evidence="20">DNA polymerase</fullName>
        <ecNumber evidence="20">2.7.7.7</ecNumber>
    </recommendedName>
</protein>
<dbReference type="EMBL" id="CM002042">
    <property type="protein sequence ID" value="EPT29308.1"/>
    <property type="molecule type" value="Genomic_DNA"/>
</dbReference>
<keyword evidence="13" id="KW-0269">Exonuclease</keyword>
<dbReference type="GO" id="GO:0003677">
    <property type="term" value="F:DNA binding"/>
    <property type="evidence" value="ECO:0007669"/>
    <property type="project" value="UniProtKB-KW"/>
</dbReference>
<evidence type="ECO:0000313" key="26">
    <source>
        <dbReference type="Proteomes" id="UP000001529"/>
    </source>
</evidence>
<dbReference type="VEuPathDB" id="ToxoDB:TGME49_258030"/>
<comment type="similarity">
    <text evidence="3 20">Belongs to the DNA polymerase type-B family.</text>
</comment>
<dbReference type="PROSITE" id="PS00116">
    <property type="entry name" value="DNA_POLYMERASE_B"/>
    <property type="match status" value="1"/>
</dbReference>
<evidence type="ECO:0000256" key="3">
    <source>
        <dbReference type="ARBA" id="ARBA00005755"/>
    </source>
</evidence>
<dbReference type="PANTHER" id="PTHR10322">
    <property type="entry name" value="DNA POLYMERASE CATALYTIC SUBUNIT"/>
    <property type="match status" value="1"/>
</dbReference>
<comment type="subcellular location">
    <subcellularLocation>
        <location evidence="2 20">Nucleus</location>
    </subcellularLocation>
</comment>
<dbReference type="Gene3D" id="3.30.420.10">
    <property type="entry name" value="Ribonuclease H-like superfamily/Ribonuclease H"/>
    <property type="match status" value="1"/>
</dbReference>
<dbReference type="InterPro" id="IPR006134">
    <property type="entry name" value="DNA-dir_DNA_pol_B_multi_dom"/>
</dbReference>
<evidence type="ECO:0000256" key="16">
    <source>
        <dbReference type="ARBA" id="ARBA00023014"/>
    </source>
</evidence>
<keyword evidence="14 20" id="KW-0239">DNA-directed DNA polymerase</keyword>
<dbReference type="EMBL" id="KE138830">
    <property type="protein sequence ID" value="EPT29308.1"/>
    <property type="molecule type" value="Genomic_DNA"/>
</dbReference>
<dbReference type="Gene3D" id="3.30.342.10">
    <property type="entry name" value="DNA Polymerase, chain B, domain 1"/>
    <property type="match status" value="1"/>
</dbReference>
<evidence type="ECO:0000256" key="2">
    <source>
        <dbReference type="ARBA" id="ARBA00004123"/>
    </source>
</evidence>
<keyword evidence="10 20" id="KW-0863">Zinc-finger</keyword>
<dbReference type="GO" id="GO:0000166">
    <property type="term" value="F:nucleotide binding"/>
    <property type="evidence" value="ECO:0007669"/>
    <property type="project" value="InterPro"/>
</dbReference>
<proteinExistence type="inferred from homology"/>
<comment type="cofactor">
    <cofactor evidence="1 20">
        <name>[4Fe-4S] cluster</name>
        <dbReference type="ChEBI" id="CHEBI:49883"/>
    </cofactor>
</comment>
<dbReference type="GO" id="GO:0006287">
    <property type="term" value="P:base-excision repair, gap-filling"/>
    <property type="evidence" value="ECO:0007669"/>
    <property type="project" value="TreeGrafter"/>
</dbReference>
<evidence type="ECO:0000256" key="5">
    <source>
        <dbReference type="ARBA" id="ARBA00022679"/>
    </source>
</evidence>
<evidence type="ECO:0000256" key="18">
    <source>
        <dbReference type="ARBA" id="ARBA00023242"/>
    </source>
</evidence>
<keyword evidence="11" id="KW-0378">Hydrolase</keyword>
<dbReference type="Pfam" id="PF00136">
    <property type="entry name" value="DNA_pol_B"/>
    <property type="match status" value="1"/>
</dbReference>
<organism evidence="25 26">
    <name type="scientific">Toxoplasma gondii (strain ATCC 50611 / Me49)</name>
    <dbReference type="NCBI Taxonomy" id="508771"/>
    <lineage>
        <taxon>Eukaryota</taxon>
        <taxon>Sar</taxon>
        <taxon>Alveolata</taxon>
        <taxon>Apicomplexa</taxon>
        <taxon>Conoidasida</taxon>
        <taxon>Coccidia</taxon>
        <taxon>Eucoccidiorida</taxon>
        <taxon>Eimeriorina</taxon>
        <taxon>Sarcocystidae</taxon>
        <taxon>Toxoplasma</taxon>
    </lineage>
</organism>
<keyword evidence="18 20" id="KW-0539">Nucleus</keyword>
<evidence type="ECO:0000256" key="1">
    <source>
        <dbReference type="ARBA" id="ARBA00001966"/>
    </source>
</evidence>
<feature type="domain" description="C4-type zinc-finger of DNA polymerase delta" evidence="24">
    <location>
        <begin position="1176"/>
        <end position="1245"/>
    </location>
</feature>
<gene>
    <name evidence="25" type="ORF">TGME49_258030</name>
</gene>
<evidence type="ECO:0000259" key="23">
    <source>
        <dbReference type="Pfam" id="PF03104"/>
    </source>
</evidence>
<evidence type="ECO:0000256" key="12">
    <source>
        <dbReference type="ARBA" id="ARBA00022833"/>
    </source>
</evidence>
<dbReference type="SUPFAM" id="SSF53098">
    <property type="entry name" value="Ribonuclease H-like"/>
    <property type="match status" value="1"/>
</dbReference>
<evidence type="ECO:0000256" key="14">
    <source>
        <dbReference type="ARBA" id="ARBA00022932"/>
    </source>
</evidence>
<dbReference type="GO" id="GO:0008270">
    <property type="term" value="F:zinc ion binding"/>
    <property type="evidence" value="ECO:0007669"/>
    <property type="project" value="UniProtKB-KW"/>
</dbReference>
<dbReference type="SUPFAM" id="SSF56672">
    <property type="entry name" value="DNA/RNA polymerases"/>
    <property type="match status" value="1"/>
</dbReference>
<feature type="domain" description="DNA-directed DNA polymerase family B exonuclease" evidence="23">
    <location>
        <begin position="376"/>
        <end position="642"/>
    </location>
</feature>
<evidence type="ECO:0000256" key="6">
    <source>
        <dbReference type="ARBA" id="ARBA00022695"/>
    </source>
</evidence>
<keyword evidence="5 20" id="KW-0808">Transferase</keyword>
<dbReference type="Proteomes" id="UP000001529">
    <property type="component" value="Chromosome VIIb"/>
</dbReference>
<dbReference type="RefSeq" id="XP_002365027.1">
    <property type="nucleotide sequence ID" value="XM_002364986.2"/>
</dbReference>
<sequence>MMLDGETAGNGTPKKRSALPGATQNCPASSTGQASTSSPASPRSSALRASPTAASGPVDVLGFCGAAEERATQETQWSDLLQLWSRDGPAEERALTLHHPHDAKKDLVFFQLDIANATCHRNVVPAAVRARHRALPVSSAPPATVCASYEPEVSPTPAPAAVPPGAQAAEAAATANSLGPMFRVYGVTEDGRSVCANVHGFFPYFYCPVPVSIQESLATQPGGGVGTNAVTARLRSFLDAWLLKTQASAKAYDVRCLDIRMEKKESLMYYTPGQTPSLFFRITLALPNWVAPTRTLIERGISIEASLAATPSSEAGGANCTAAQNDAPAAEAADWPDADGDAAAGEDAASDAQLLEAAKALSDVGSGAKVALPPATFESNVPFVLRYLVDTKTTGCSWLLGRGGAYVVRPASLQETSAQLELDIHYADLLPLPPAERWQKLPPLRILSFDIECVKLKGEGFPEAETDPVIQISSIVMLQSVPADLPGLSETDTNAATACVAKARKKRLSGGLERPLCRVLFALKECASIAGSVVLWFDDEKEMLAKWAEFVRQVDPDFLSGYNCVNFDLNYLITRAATLKVVGFNRLSKLKSLESKIRDSSFSSRALGTHEGKDIATEGRIQFDLLELVRRDYKLKSYSLNFVSFEFLKEQKEDVHYNMIGDLFRGCPSSRRRIGVYCLKDAYLPLRLLKELLFLYNYVEMSRVTGTPLNFLLTRGQQIKVTAQLLRKCKELNYVVPVVKRTGGDNSVQYEGATVLEPRKGFYDKPIATLDFASLYPSIMIAHNICYSTLVASSAAHTMNNPDDVTVTTTSPPHKFVKKHIRRGVLPMIVEELIAARKAARKEMAAAKDEMTRQVLNGRQLALKISANSVYGYTGTTTGGQLPCLEVATTITCFGRDMIDFTRREVEKMFCRDNQHACNATVIYGDTDSVMVDFGDFSIAEAMKLGEEAAQALSEKFVKPIRLEFEKVYCPFLLMNKKRYAGLLYTRPEKYDKIDSKGIETVRRDFSLLVQTMADTVLRKMLIDKDVEAAKEYTRRKVAELLQNKIDLSLLVQTKSLGKMDYDTRLPHVELAKKLRKRDAGTAPSVGDRVSYVVIQGAKGQAQYERAEDPLYVLENNLPIDTQHYLEGIKKPLCRIFEGVMSNPESLFSGSHTMKRTVSISTQGALSKFVQRGVQCVGCRSVIREGALCRRCQENEAEIVVNKMAEMAEKEKEHSDLWTECQRCQGSLHQDVICINRDCPIFYRRAKVKKDIGTLEERLSSLSLSSDW</sequence>
<feature type="domain" description="DNA-directed DNA polymerase family B multifunctional" evidence="22">
    <location>
        <begin position="708"/>
        <end position="1138"/>
    </location>
</feature>
<name>A0A125YP50_TOXGM</name>
<evidence type="ECO:0000259" key="22">
    <source>
        <dbReference type="Pfam" id="PF00136"/>
    </source>
</evidence>
<feature type="region of interest" description="Disordered" evidence="21">
    <location>
        <begin position="1"/>
        <end position="55"/>
    </location>
</feature>
<evidence type="ECO:0000256" key="4">
    <source>
        <dbReference type="ARBA" id="ARBA00022485"/>
    </source>
</evidence>
<keyword evidence="17 20" id="KW-0238">DNA-binding</keyword>
<dbReference type="InterPro" id="IPR017964">
    <property type="entry name" value="DNA-dir_DNA_pol_B_CS"/>
</dbReference>
<dbReference type="NCBIfam" id="TIGR00592">
    <property type="entry name" value="pol2"/>
    <property type="match status" value="1"/>
</dbReference>
<dbReference type="InterPro" id="IPR023211">
    <property type="entry name" value="DNA_pol_palm_dom_sf"/>
</dbReference>
<dbReference type="SMART" id="SM00486">
    <property type="entry name" value="POLBc"/>
    <property type="match status" value="1"/>
</dbReference>
<keyword evidence="7 20" id="KW-0235">DNA replication</keyword>
<keyword evidence="4 20" id="KW-0004">4Fe-4S</keyword>
<feature type="compositionally biased region" description="Low complexity" evidence="21">
    <location>
        <begin position="322"/>
        <end position="333"/>
    </location>
</feature>
<evidence type="ECO:0000313" key="25">
    <source>
        <dbReference type="EMBL" id="EPT29308.1"/>
    </source>
</evidence>
<dbReference type="GO" id="GO:0043625">
    <property type="term" value="C:delta DNA polymerase complex"/>
    <property type="evidence" value="ECO:0007669"/>
    <property type="project" value="TreeGrafter"/>
</dbReference>
<feature type="region of interest" description="Disordered" evidence="21">
    <location>
        <begin position="312"/>
        <end position="347"/>
    </location>
</feature>
<dbReference type="GO" id="GO:0006297">
    <property type="term" value="P:nucleotide-excision repair, DNA gap filling"/>
    <property type="evidence" value="ECO:0007669"/>
    <property type="project" value="TreeGrafter"/>
</dbReference>
<dbReference type="SMR" id="A0A125YP50"/>
<evidence type="ECO:0000256" key="9">
    <source>
        <dbReference type="ARBA" id="ARBA00022723"/>
    </source>
</evidence>
<dbReference type="InterPro" id="IPR043502">
    <property type="entry name" value="DNA/RNA_pol_sf"/>
</dbReference>
<dbReference type="PRINTS" id="PR00106">
    <property type="entry name" value="DNAPOLB"/>
</dbReference>
<dbReference type="GO" id="GO:0045004">
    <property type="term" value="P:DNA replication proofreading"/>
    <property type="evidence" value="ECO:0007669"/>
    <property type="project" value="TreeGrafter"/>
</dbReference>
<feature type="compositionally biased region" description="Polar residues" evidence="21">
    <location>
        <begin position="22"/>
        <end position="33"/>
    </location>
</feature>
<keyword evidence="26" id="KW-1185">Reference proteome</keyword>
<feature type="compositionally biased region" description="Low complexity" evidence="21">
    <location>
        <begin position="34"/>
        <end position="55"/>
    </location>
</feature>
<dbReference type="GO" id="GO:0051539">
    <property type="term" value="F:4 iron, 4 sulfur cluster binding"/>
    <property type="evidence" value="ECO:0007669"/>
    <property type="project" value="UniProtKB-KW"/>
</dbReference>
<keyword evidence="12 20" id="KW-0862">Zinc</keyword>
<evidence type="ECO:0000256" key="11">
    <source>
        <dbReference type="ARBA" id="ARBA00022801"/>
    </source>
</evidence>
<evidence type="ECO:0000256" key="8">
    <source>
        <dbReference type="ARBA" id="ARBA00022722"/>
    </source>
</evidence>
<dbReference type="PhylomeDB" id="A0A125YP50"/>
<dbReference type="InterPro" id="IPR025687">
    <property type="entry name" value="Znf-C4pol"/>
</dbReference>
<dbReference type="InterPro" id="IPR036397">
    <property type="entry name" value="RNaseH_sf"/>
</dbReference>
<dbReference type="EC" id="2.7.7.7" evidence="20"/>
<dbReference type="AlphaFoldDB" id="A0A125YP50"/>
<dbReference type="GeneID" id="7901086"/>
<evidence type="ECO:0000256" key="13">
    <source>
        <dbReference type="ARBA" id="ARBA00022839"/>
    </source>
</evidence>
<evidence type="ECO:0000256" key="19">
    <source>
        <dbReference type="ARBA" id="ARBA00049244"/>
    </source>
</evidence>
<keyword evidence="15 20" id="KW-0408">Iron</keyword>
<dbReference type="InterPro" id="IPR006172">
    <property type="entry name" value="DNA-dir_DNA_pol_B"/>
</dbReference>
<dbReference type="Gene3D" id="1.10.132.60">
    <property type="entry name" value="DNA polymerase family B, C-terminal domain"/>
    <property type="match status" value="1"/>
</dbReference>
<dbReference type="InterPro" id="IPR042087">
    <property type="entry name" value="DNA_pol_B_thumb"/>
</dbReference>
<dbReference type="GO" id="GO:0003887">
    <property type="term" value="F:DNA-directed DNA polymerase activity"/>
    <property type="evidence" value="ECO:0007669"/>
    <property type="project" value="UniProtKB-KW"/>
</dbReference>
<keyword evidence="9 20" id="KW-0479">Metal-binding</keyword>
<dbReference type="Pfam" id="PF14260">
    <property type="entry name" value="zf-C4pol"/>
    <property type="match status" value="1"/>
</dbReference>
<accession>A0A125YP50</accession>
<dbReference type="GO" id="GO:0008296">
    <property type="term" value="F:3'-5'-DNA exonuclease activity"/>
    <property type="evidence" value="ECO:0007669"/>
    <property type="project" value="TreeGrafter"/>
</dbReference>
<evidence type="ECO:0000256" key="17">
    <source>
        <dbReference type="ARBA" id="ARBA00023125"/>
    </source>
</evidence>
<keyword evidence="8" id="KW-0540">Nuclease</keyword>
<evidence type="ECO:0000256" key="21">
    <source>
        <dbReference type="SAM" id="MobiDB-lite"/>
    </source>
</evidence>
<dbReference type="KEGG" id="tgo:TGME49_258030"/>
<keyword evidence="6 20" id="KW-0548">Nucleotidyltransferase</keyword>
<dbReference type="Gene3D" id="1.10.287.690">
    <property type="entry name" value="Helix hairpin bin"/>
    <property type="match status" value="1"/>
</dbReference>
<dbReference type="CDD" id="cd05777">
    <property type="entry name" value="DNA_polB_delta_exo"/>
    <property type="match status" value="1"/>
</dbReference>
<dbReference type="FunFam" id="3.30.420.10:FF:000004">
    <property type="entry name" value="DNA polymerase"/>
    <property type="match status" value="1"/>
</dbReference>
<dbReference type="InterPro" id="IPR012337">
    <property type="entry name" value="RNaseH-like_sf"/>
</dbReference>
<dbReference type="InterPro" id="IPR006133">
    <property type="entry name" value="DNA-dir_DNA_pol_B_exonuc"/>
</dbReference>
<dbReference type="InterPro" id="IPR050240">
    <property type="entry name" value="DNA_pol_type-B"/>
</dbReference>
<dbReference type="Gene3D" id="3.90.1600.10">
    <property type="entry name" value="Palm domain of DNA polymerase"/>
    <property type="match status" value="1"/>
</dbReference>
<dbReference type="PANTHER" id="PTHR10322:SF23">
    <property type="entry name" value="DNA POLYMERASE DELTA CATALYTIC SUBUNIT"/>
    <property type="match status" value="1"/>
</dbReference>
<evidence type="ECO:0000259" key="24">
    <source>
        <dbReference type="Pfam" id="PF14260"/>
    </source>
</evidence>
<evidence type="ECO:0000256" key="10">
    <source>
        <dbReference type="ARBA" id="ARBA00022771"/>
    </source>
</evidence>
<evidence type="ECO:0000256" key="20">
    <source>
        <dbReference type="RuleBase" id="RU000442"/>
    </source>
</evidence>
<evidence type="ECO:0000256" key="7">
    <source>
        <dbReference type="ARBA" id="ARBA00022705"/>
    </source>
</evidence>
<dbReference type="Pfam" id="PF03104">
    <property type="entry name" value="DNA_pol_B_exo1"/>
    <property type="match status" value="1"/>
</dbReference>
<dbReference type="OrthoDB" id="2414538at2759"/>
<keyword evidence="16 20" id="KW-0411">Iron-sulfur</keyword>